<keyword evidence="3" id="KW-1185">Reference proteome</keyword>
<dbReference type="RefSeq" id="WP_063467991.1">
    <property type="nucleotide sequence ID" value="NZ_JAIENV010000150.1"/>
</dbReference>
<dbReference type="InterPro" id="IPR000084">
    <property type="entry name" value="PE-PGRS_N"/>
</dbReference>
<dbReference type="Proteomes" id="UP000268285">
    <property type="component" value="Unassembled WGS sequence"/>
</dbReference>
<dbReference type="EMBL" id="UPHU01000001">
    <property type="protein sequence ID" value="VBA51393.1"/>
    <property type="molecule type" value="Genomic_DNA"/>
</dbReference>
<protein>
    <submittedName>
        <fullName evidence="2">PE family immunomodulator PE35</fullName>
    </submittedName>
</protein>
<dbReference type="Gene3D" id="1.10.287.850">
    <property type="entry name" value="HP0062-like domain"/>
    <property type="match status" value="1"/>
</dbReference>
<evidence type="ECO:0000313" key="3">
    <source>
        <dbReference type="Proteomes" id="UP000268285"/>
    </source>
</evidence>
<dbReference type="AlphaFoldDB" id="A0A498QU08"/>
<feature type="domain" description="PE" evidence="1">
    <location>
        <begin position="9"/>
        <end position="92"/>
    </location>
</feature>
<sequence>MQPMSFDPVVADIGSQVADLGTRSLQAGATAAISVTGLAPAGADEVSAQAVAAFHTQAASMLALNQAAQEELMRTGAAFRQVAQSYTEVDEAAAESLLLALFPITNPWLAW</sequence>
<name>A0A498QU08_9MYCO</name>
<dbReference type="SUPFAM" id="SSF140459">
    <property type="entry name" value="PE/PPE dimer-like"/>
    <property type="match status" value="1"/>
</dbReference>
<organism evidence="2 3">
    <name type="scientific">Mycobacterium pseudokansasii</name>
    <dbReference type="NCBI Taxonomy" id="2341080"/>
    <lineage>
        <taxon>Bacteria</taxon>
        <taxon>Bacillati</taxon>
        <taxon>Actinomycetota</taxon>
        <taxon>Actinomycetes</taxon>
        <taxon>Mycobacteriales</taxon>
        <taxon>Mycobacteriaceae</taxon>
        <taxon>Mycobacterium</taxon>
    </lineage>
</organism>
<reference evidence="2 3" key="1">
    <citation type="submission" date="2018-09" db="EMBL/GenBank/DDBJ databases">
        <authorList>
            <person name="Tagini F."/>
        </authorList>
    </citation>
    <scope>NUCLEOTIDE SEQUENCE [LARGE SCALE GENOMIC DNA]</scope>
    <source>
        <strain evidence="2 3">MK142</strain>
    </source>
</reference>
<dbReference type="InterPro" id="IPR038332">
    <property type="entry name" value="PPE_sf"/>
</dbReference>
<gene>
    <name evidence="2" type="ORF">LAUMK142_03079</name>
</gene>
<dbReference type="OrthoDB" id="4753420at2"/>
<dbReference type="Pfam" id="PF00934">
    <property type="entry name" value="PE"/>
    <property type="match status" value="1"/>
</dbReference>
<accession>A0A498QU08</accession>
<proteinExistence type="predicted"/>
<evidence type="ECO:0000259" key="1">
    <source>
        <dbReference type="Pfam" id="PF00934"/>
    </source>
</evidence>
<evidence type="ECO:0000313" key="2">
    <source>
        <dbReference type="EMBL" id="VBA51393.1"/>
    </source>
</evidence>